<protein>
    <submittedName>
        <fullName evidence="2">Uncharacterized protein</fullName>
    </submittedName>
</protein>
<evidence type="ECO:0000313" key="2">
    <source>
        <dbReference type="EMBL" id="QIM10778.1"/>
    </source>
</evidence>
<organism evidence="2">
    <name type="scientific">uncultured Alphaproteobacteria bacterium</name>
    <dbReference type="NCBI Taxonomy" id="91750"/>
    <lineage>
        <taxon>Bacteria</taxon>
        <taxon>Pseudomonadati</taxon>
        <taxon>Pseudomonadota</taxon>
        <taxon>Alphaproteobacteria</taxon>
        <taxon>environmental samples</taxon>
    </lineage>
</organism>
<dbReference type="EMBL" id="MN990732">
    <property type="protein sequence ID" value="QIM10778.1"/>
    <property type="molecule type" value="Genomic_DNA"/>
</dbReference>
<accession>A0A6G8F3M9</accession>
<sequence length="60" mass="6837">MKQKEKEEIIDHYEDKCDCSEDDKCGCSFPNNTKPDYEASCPPNINQKDPLRNLSASKNA</sequence>
<name>A0A6G8F3M9_9PROT</name>
<evidence type="ECO:0000256" key="1">
    <source>
        <dbReference type="SAM" id="MobiDB-lite"/>
    </source>
</evidence>
<proteinExistence type="predicted"/>
<feature type="region of interest" description="Disordered" evidence="1">
    <location>
        <begin position="38"/>
        <end position="60"/>
    </location>
</feature>
<reference evidence="2" key="1">
    <citation type="journal article" date="2020" name="J. ISSAAS">
        <title>Lactobacilli and other gastrointestinal microbiota of Peromyscus leucopus, reservoir host for agents of Lyme disease and other zoonoses in North America.</title>
        <authorList>
            <person name="Milovic A."/>
            <person name="Bassam K."/>
            <person name="Shao H."/>
            <person name="Chatzistamou I."/>
            <person name="Tufts D.M."/>
            <person name="Diuk-Wasser M."/>
            <person name="Barbour A.G."/>
        </authorList>
    </citation>
    <scope>NUCLEOTIDE SEQUENCE</scope>
    <source>
        <strain evidence="2">LL90</strain>
    </source>
</reference>
<dbReference type="AlphaFoldDB" id="A0A6G8F3M9"/>
<gene>
    <name evidence="2" type="ORF">PlAlph_6700</name>
</gene>